<comment type="caution">
    <text evidence="2">The sequence shown here is derived from an EMBL/GenBank/DDBJ whole genome shotgun (WGS) entry which is preliminary data.</text>
</comment>
<gene>
    <name evidence="2" type="ORF">HMPREF0682_2589</name>
</gene>
<dbReference type="InterPro" id="IPR000182">
    <property type="entry name" value="GNAT_dom"/>
</dbReference>
<dbReference type="GO" id="GO:0016747">
    <property type="term" value="F:acyltransferase activity, transferring groups other than amino-acyl groups"/>
    <property type="evidence" value="ECO:0007669"/>
    <property type="project" value="InterPro"/>
</dbReference>
<accession>U2Q5W2</accession>
<dbReference type="Pfam" id="PF13302">
    <property type="entry name" value="Acetyltransf_3"/>
    <property type="match status" value="1"/>
</dbReference>
<dbReference type="PANTHER" id="PTHR43610">
    <property type="entry name" value="BLL6696 PROTEIN"/>
    <property type="match status" value="1"/>
</dbReference>
<sequence length="191" mass="21349">MRHKIHMELGEVRLRPARAQDGAALQPLLDERMWAGMATPFPASPQEFARAYGEKIADPATVVFSVEYRGELVGRTCFYDMHVPLRLELGSTFYLPAAQGTTVNPSCKYLLLEYAFTVYEVQRVGLRCDVRNERSARAIAALGATEEGVARAFRRGPHSEPVDTRVFSITDGDWPRVRGTLRERLGLPPDG</sequence>
<dbReference type="AlphaFoldDB" id="U2Q5W2"/>
<keyword evidence="3" id="KW-1185">Reference proteome</keyword>
<evidence type="ECO:0000313" key="2">
    <source>
        <dbReference type="EMBL" id="ERK58160.1"/>
    </source>
</evidence>
<dbReference type="PANTHER" id="PTHR43610:SF1">
    <property type="entry name" value="N-ACETYLTRANSFERASE DOMAIN-CONTAINING PROTEIN"/>
    <property type="match status" value="1"/>
</dbReference>
<organism evidence="2 3">
    <name type="scientific">Propionibacterium acidifaciens F0233</name>
    <dbReference type="NCBI Taxonomy" id="553198"/>
    <lineage>
        <taxon>Bacteria</taxon>
        <taxon>Bacillati</taxon>
        <taxon>Actinomycetota</taxon>
        <taxon>Actinomycetes</taxon>
        <taxon>Propionibacteriales</taxon>
        <taxon>Propionibacteriaceae</taxon>
        <taxon>Propionibacterium</taxon>
    </lineage>
</organism>
<feature type="domain" description="N-acetyltransferase" evidence="1">
    <location>
        <begin position="12"/>
        <end position="163"/>
    </location>
</feature>
<dbReference type="Proteomes" id="UP000017052">
    <property type="component" value="Unassembled WGS sequence"/>
</dbReference>
<dbReference type="OrthoDB" id="9795199at2"/>
<proteinExistence type="predicted"/>
<protein>
    <submittedName>
        <fullName evidence="2">Acetyltransferase (GNAT) domain protein</fullName>
    </submittedName>
</protein>
<dbReference type="EMBL" id="ACVN02000141">
    <property type="protein sequence ID" value="ERK58160.1"/>
    <property type="molecule type" value="Genomic_DNA"/>
</dbReference>
<dbReference type="SUPFAM" id="SSF55729">
    <property type="entry name" value="Acyl-CoA N-acyltransferases (Nat)"/>
    <property type="match status" value="1"/>
</dbReference>
<dbReference type="PROSITE" id="PS51186">
    <property type="entry name" value="GNAT"/>
    <property type="match status" value="1"/>
</dbReference>
<evidence type="ECO:0000313" key="3">
    <source>
        <dbReference type="Proteomes" id="UP000017052"/>
    </source>
</evidence>
<evidence type="ECO:0000259" key="1">
    <source>
        <dbReference type="PROSITE" id="PS51186"/>
    </source>
</evidence>
<reference evidence="2" key="1">
    <citation type="submission" date="2013-08" db="EMBL/GenBank/DDBJ databases">
        <authorList>
            <person name="Durkin A.S."/>
            <person name="Haft D.R."/>
            <person name="McCorrison J."/>
            <person name="Torralba M."/>
            <person name="Gillis M."/>
            <person name="Haft D.H."/>
            <person name="Methe B."/>
            <person name="Sutton G."/>
            <person name="Nelson K.E."/>
        </authorList>
    </citation>
    <scope>NUCLEOTIDE SEQUENCE [LARGE SCALE GENOMIC DNA]</scope>
    <source>
        <strain evidence="2">F0233</strain>
    </source>
</reference>
<dbReference type="Gene3D" id="3.40.630.30">
    <property type="match status" value="1"/>
</dbReference>
<dbReference type="RefSeq" id="WP_021797206.1">
    <property type="nucleotide sequence ID" value="NZ_ACVN02000141.1"/>
</dbReference>
<dbReference type="InterPro" id="IPR016181">
    <property type="entry name" value="Acyl_CoA_acyltransferase"/>
</dbReference>
<name>U2Q5W2_9ACTN</name>
<dbReference type="GeneID" id="95360932"/>